<dbReference type="EMBL" id="CXST01000002">
    <property type="protein sequence ID" value="CTQ45655.1"/>
    <property type="molecule type" value="Genomic_DNA"/>
</dbReference>
<dbReference type="PANTHER" id="PTHR28620:SF1">
    <property type="entry name" value="CENP-V_GFA DOMAIN-CONTAINING PROTEIN"/>
    <property type="match status" value="1"/>
</dbReference>
<evidence type="ECO:0000256" key="2">
    <source>
        <dbReference type="ARBA" id="ARBA00022723"/>
    </source>
</evidence>
<gene>
    <name evidence="5" type="ORF">LAL4801_04109</name>
</gene>
<dbReference type="Gene3D" id="2.170.150.70">
    <property type="match status" value="1"/>
</dbReference>
<dbReference type="OrthoDB" id="9807246at2"/>
<reference evidence="6" key="1">
    <citation type="submission" date="2015-07" db="EMBL/GenBank/DDBJ databases">
        <authorList>
            <person name="Rodrigo-Torres Lidia"/>
            <person name="Arahal R.David."/>
        </authorList>
    </citation>
    <scope>NUCLEOTIDE SEQUENCE [LARGE SCALE GENOMIC DNA]</scope>
    <source>
        <strain evidence="6">CECT 4801</strain>
    </source>
</reference>
<dbReference type="PANTHER" id="PTHR28620">
    <property type="entry name" value="CENTROMERE PROTEIN V"/>
    <property type="match status" value="1"/>
</dbReference>
<dbReference type="Proteomes" id="UP000048926">
    <property type="component" value="Unassembled WGS sequence"/>
</dbReference>
<organism evidence="5 6">
    <name type="scientific">Roseibium aggregatum</name>
    <dbReference type="NCBI Taxonomy" id="187304"/>
    <lineage>
        <taxon>Bacteria</taxon>
        <taxon>Pseudomonadati</taxon>
        <taxon>Pseudomonadota</taxon>
        <taxon>Alphaproteobacteria</taxon>
        <taxon>Hyphomicrobiales</taxon>
        <taxon>Stappiaceae</taxon>
        <taxon>Roseibium</taxon>
    </lineage>
</organism>
<dbReference type="InterPro" id="IPR011057">
    <property type="entry name" value="Mss4-like_sf"/>
</dbReference>
<comment type="similarity">
    <text evidence="1">Belongs to the Gfa family.</text>
</comment>
<dbReference type="Pfam" id="PF04828">
    <property type="entry name" value="GFA"/>
    <property type="match status" value="1"/>
</dbReference>
<accession>A0A0M6Y6D2</accession>
<protein>
    <recommendedName>
        <fullName evidence="4">CENP-V/GFA domain-containing protein</fullName>
    </recommendedName>
</protein>
<dbReference type="InterPro" id="IPR052355">
    <property type="entry name" value="CENP-V-like"/>
</dbReference>
<dbReference type="RefSeq" id="WP_055658792.1">
    <property type="nucleotide sequence ID" value="NZ_CXST01000002.1"/>
</dbReference>
<dbReference type="PROSITE" id="PS51891">
    <property type="entry name" value="CENP_V_GFA"/>
    <property type="match status" value="1"/>
</dbReference>
<proteinExistence type="inferred from homology"/>
<feature type="domain" description="CENP-V/GFA" evidence="4">
    <location>
        <begin position="14"/>
        <end position="122"/>
    </location>
</feature>
<evidence type="ECO:0000259" key="4">
    <source>
        <dbReference type="PROSITE" id="PS51891"/>
    </source>
</evidence>
<evidence type="ECO:0000256" key="3">
    <source>
        <dbReference type="ARBA" id="ARBA00022833"/>
    </source>
</evidence>
<keyword evidence="2" id="KW-0479">Metal-binding</keyword>
<keyword evidence="6" id="KW-1185">Reference proteome</keyword>
<keyword evidence="3" id="KW-0862">Zinc</keyword>
<evidence type="ECO:0000313" key="5">
    <source>
        <dbReference type="EMBL" id="CTQ45655.1"/>
    </source>
</evidence>
<dbReference type="STRING" id="187304.B0E33_02785"/>
<dbReference type="SUPFAM" id="SSF51316">
    <property type="entry name" value="Mss4-like"/>
    <property type="match status" value="1"/>
</dbReference>
<evidence type="ECO:0000313" key="6">
    <source>
        <dbReference type="Proteomes" id="UP000048926"/>
    </source>
</evidence>
<evidence type="ECO:0000256" key="1">
    <source>
        <dbReference type="ARBA" id="ARBA00005495"/>
    </source>
</evidence>
<sequence>MTGEGTAPKVELPITGSCHCGAVSYEMKTPPRHAVECNCSICRRLGTIWGHGEAGDFEIKAAPGATLSYVWGDKGLAFHTCNTCGCTTHWQSLSAEFPGRLAVNLRLAPPGTIEAIGLRHFDGADTWTFLD</sequence>
<dbReference type="GO" id="GO:0016846">
    <property type="term" value="F:carbon-sulfur lyase activity"/>
    <property type="evidence" value="ECO:0007669"/>
    <property type="project" value="InterPro"/>
</dbReference>
<dbReference type="InterPro" id="IPR006913">
    <property type="entry name" value="CENP-V/GFA"/>
</dbReference>
<name>A0A0M6Y6D2_9HYPH</name>
<dbReference type="AlphaFoldDB" id="A0A0M6Y6D2"/>
<dbReference type="GO" id="GO:0046872">
    <property type="term" value="F:metal ion binding"/>
    <property type="evidence" value="ECO:0007669"/>
    <property type="project" value="UniProtKB-KW"/>
</dbReference>